<dbReference type="Pfam" id="PF02826">
    <property type="entry name" value="2-Hacid_dh_C"/>
    <property type="match status" value="1"/>
</dbReference>
<dbReference type="PANTHER" id="PTHR10996:SF277">
    <property type="entry name" value="GLYOXYLATE REDUCTASE_HYDROXYPYRUVATE REDUCTASE"/>
    <property type="match status" value="1"/>
</dbReference>
<dbReference type="AlphaFoldDB" id="A0A165ENA1"/>
<dbReference type="InterPro" id="IPR006139">
    <property type="entry name" value="D-isomer_2_OHA_DH_cat_dom"/>
</dbReference>
<proteinExistence type="inferred from homology"/>
<evidence type="ECO:0000256" key="2">
    <source>
        <dbReference type="RuleBase" id="RU003719"/>
    </source>
</evidence>
<sequence>MAKSKILICRDIGEQAMALLRAQPDWELVVWPQDSPADAQWVLDNAPGSVGMVVTLGEKISEKVIDAAAVAGPELKVISTMSVGVDHVDLSAAAKRHIRIGYTPEVLTDAVADCSIMLALMASRCVTASQAMLRAGKWGSLGWGPYLFCGPQIGSGPTKKQSTVGFLGFGRISQATLVRMAAFGVTRCVYYNSGRVDRTAEDRALAAKLGLESVGRVELDELARSSDVLFTLVPGGKDTFHIVDEAFLRKMKKTAVLVNPGRGPIVDTDALVKALKEGWIWAAGLDVIEGEPNIPADHPLLHEPRCSIIPHIGSATIETRETMALLCAENLIGGLKEGKIGVEYTLA</sequence>
<dbReference type="InParanoid" id="A0A165ENA1"/>
<evidence type="ECO:0000256" key="1">
    <source>
        <dbReference type="ARBA" id="ARBA00023002"/>
    </source>
</evidence>
<name>A0A165ENA1_9BASI</name>
<dbReference type="STRING" id="1353952.A0A165ENA1"/>
<dbReference type="CDD" id="cd05301">
    <property type="entry name" value="GDH"/>
    <property type="match status" value="1"/>
</dbReference>
<evidence type="ECO:0000313" key="6">
    <source>
        <dbReference type="Proteomes" id="UP000076842"/>
    </source>
</evidence>
<dbReference type="SUPFAM" id="SSF51735">
    <property type="entry name" value="NAD(P)-binding Rossmann-fold domains"/>
    <property type="match status" value="1"/>
</dbReference>
<feature type="domain" description="D-isomer specific 2-hydroxyacid dehydrogenase NAD-binding" evidence="4">
    <location>
        <begin position="116"/>
        <end position="313"/>
    </location>
</feature>
<reference evidence="5 6" key="1">
    <citation type="journal article" date="2016" name="Mol. Biol. Evol.">
        <title>Comparative Genomics of Early-Diverging Mushroom-Forming Fungi Provides Insights into the Origins of Lignocellulose Decay Capabilities.</title>
        <authorList>
            <person name="Nagy L.G."/>
            <person name="Riley R."/>
            <person name="Tritt A."/>
            <person name="Adam C."/>
            <person name="Daum C."/>
            <person name="Floudas D."/>
            <person name="Sun H."/>
            <person name="Yadav J.S."/>
            <person name="Pangilinan J."/>
            <person name="Larsson K.H."/>
            <person name="Matsuura K."/>
            <person name="Barry K."/>
            <person name="Labutti K."/>
            <person name="Kuo R."/>
            <person name="Ohm R.A."/>
            <person name="Bhattacharya S.S."/>
            <person name="Shirouzu T."/>
            <person name="Yoshinaga Y."/>
            <person name="Martin F.M."/>
            <person name="Grigoriev I.V."/>
            <person name="Hibbett D.S."/>
        </authorList>
    </citation>
    <scope>NUCLEOTIDE SEQUENCE [LARGE SCALE GENOMIC DNA]</scope>
    <source>
        <strain evidence="5 6">HHB12733</strain>
    </source>
</reference>
<keyword evidence="1 2" id="KW-0560">Oxidoreductase</keyword>
<gene>
    <name evidence="5" type="ORF">CALCODRAFT_358713</name>
</gene>
<organism evidence="5 6">
    <name type="scientific">Calocera cornea HHB12733</name>
    <dbReference type="NCBI Taxonomy" id="1353952"/>
    <lineage>
        <taxon>Eukaryota</taxon>
        <taxon>Fungi</taxon>
        <taxon>Dikarya</taxon>
        <taxon>Basidiomycota</taxon>
        <taxon>Agaricomycotina</taxon>
        <taxon>Dacrymycetes</taxon>
        <taxon>Dacrymycetales</taxon>
        <taxon>Dacrymycetaceae</taxon>
        <taxon>Calocera</taxon>
    </lineage>
</organism>
<dbReference type="InterPro" id="IPR006140">
    <property type="entry name" value="D-isomer_DH_NAD-bd"/>
</dbReference>
<dbReference type="InterPro" id="IPR036291">
    <property type="entry name" value="NAD(P)-bd_dom_sf"/>
</dbReference>
<dbReference type="GO" id="GO:0005829">
    <property type="term" value="C:cytosol"/>
    <property type="evidence" value="ECO:0007669"/>
    <property type="project" value="TreeGrafter"/>
</dbReference>
<feature type="domain" description="D-isomer specific 2-hydroxyacid dehydrogenase catalytic" evidence="3">
    <location>
        <begin position="6"/>
        <end position="338"/>
    </location>
</feature>
<dbReference type="GO" id="GO:0051287">
    <property type="term" value="F:NAD binding"/>
    <property type="evidence" value="ECO:0007669"/>
    <property type="project" value="InterPro"/>
</dbReference>
<dbReference type="PROSITE" id="PS00671">
    <property type="entry name" value="D_2_HYDROXYACID_DH_3"/>
    <property type="match status" value="1"/>
</dbReference>
<protein>
    <recommendedName>
        <fullName evidence="7">Glyoxylate reductase</fullName>
    </recommendedName>
</protein>
<dbReference type="Pfam" id="PF00389">
    <property type="entry name" value="2-Hacid_dh"/>
    <property type="match status" value="1"/>
</dbReference>
<evidence type="ECO:0000313" key="5">
    <source>
        <dbReference type="EMBL" id="KZT55203.1"/>
    </source>
</evidence>
<accession>A0A165ENA1</accession>
<dbReference type="InterPro" id="IPR050223">
    <property type="entry name" value="D-isomer_2-hydroxyacid_DH"/>
</dbReference>
<comment type="similarity">
    <text evidence="2">Belongs to the D-isomer specific 2-hydroxyacid dehydrogenase family.</text>
</comment>
<dbReference type="GO" id="GO:0016618">
    <property type="term" value="F:hydroxypyruvate reductase [NAD(P)H] activity"/>
    <property type="evidence" value="ECO:0007669"/>
    <property type="project" value="TreeGrafter"/>
</dbReference>
<dbReference type="Gene3D" id="3.40.50.720">
    <property type="entry name" value="NAD(P)-binding Rossmann-like Domain"/>
    <property type="match status" value="2"/>
</dbReference>
<keyword evidence="6" id="KW-1185">Reference proteome</keyword>
<dbReference type="InterPro" id="IPR029753">
    <property type="entry name" value="D-isomer_DH_CS"/>
</dbReference>
<dbReference type="PANTHER" id="PTHR10996">
    <property type="entry name" value="2-HYDROXYACID DEHYDROGENASE-RELATED"/>
    <property type="match status" value="1"/>
</dbReference>
<dbReference type="OrthoDB" id="9991913at2759"/>
<evidence type="ECO:0008006" key="7">
    <source>
        <dbReference type="Google" id="ProtNLM"/>
    </source>
</evidence>
<dbReference type="Proteomes" id="UP000076842">
    <property type="component" value="Unassembled WGS sequence"/>
</dbReference>
<evidence type="ECO:0000259" key="4">
    <source>
        <dbReference type="Pfam" id="PF02826"/>
    </source>
</evidence>
<evidence type="ECO:0000259" key="3">
    <source>
        <dbReference type="Pfam" id="PF00389"/>
    </source>
</evidence>
<dbReference type="GO" id="GO:0030267">
    <property type="term" value="F:glyoxylate reductase (NADPH) activity"/>
    <property type="evidence" value="ECO:0007669"/>
    <property type="project" value="TreeGrafter"/>
</dbReference>
<dbReference type="EMBL" id="KV423999">
    <property type="protein sequence ID" value="KZT55203.1"/>
    <property type="molecule type" value="Genomic_DNA"/>
</dbReference>
<dbReference type="SUPFAM" id="SSF52283">
    <property type="entry name" value="Formate/glycerate dehydrogenase catalytic domain-like"/>
    <property type="match status" value="1"/>
</dbReference>